<keyword evidence="9" id="KW-0482">Metalloprotease</keyword>
<gene>
    <name evidence="12" type="ORF">AAT19DRAFT_9492</name>
</gene>
<protein>
    <recommendedName>
        <fullName evidence="3">COP9 signalosome complex subunit 5</fullName>
    </recommendedName>
</protein>
<dbReference type="GO" id="GO:0008180">
    <property type="term" value="C:COP9 signalosome"/>
    <property type="evidence" value="ECO:0007669"/>
    <property type="project" value="UniProtKB-KW"/>
</dbReference>
<dbReference type="GO" id="GO:0008237">
    <property type="term" value="F:metallopeptidase activity"/>
    <property type="evidence" value="ECO:0007669"/>
    <property type="project" value="UniProtKB-KW"/>
</dbReference>
<proteinExistence type="inferred from homology"/>
<keyword evidence="7" id="KW-0378">Hydrolase</keyword>
<dbReference type="PANTHER" id="PTHR10410">
    <property type="entry name" value="EUKARYOTIC TRANSLATION INITIATION FACTOR 3 -RELATED"/>
    <property type="match status" value="1"/>
</dbReference>
<comment type="similarity">
    <text evidence="1">Belongs to the peptidase M67A family. CSN5 subfamily.</text>
</comment>
<dbReference type="InterPro" id="IPR050242">
    <property type="entry name" value="JAMM_MPN+_peptidase_M67A"/>
</dbReference>
<organism evidence="12 13">
    <name type="scientific">Rhodotorula toruloides</name>
    <name type="common">Yeast</name>
    <name type="synonym">Rhodosporidium toruloides</name>
    <dbReference type="NCBI Taxonomy" id="5286"/>
    <lineage>
        <taxon>Eukaryota</taxon>
        <taxon>Fungi</taxon>
        <taxon>Dikarya</taxon>
        <taxon>Basidiomycota</taxon>
        <taxon>Pucciniomycotina</taxon>
        <taxon>Microbotryomycetes</taxon>
        <taxon>Sporidiobolales</taxon>
        <taxon>Sporidiobolaceae</taxon>
        <taxon>Rhodotorula</taxon>
    </lineage>
</organism>
<dbReference type="EMBL" id="LCTV02000010">
    <property type="protein sequence ID" value="PRQ72153.1"/>
    <property type="molecule type" value="Genomic_DNA"/>
</dbReference>
<comment type="caution">
    <text evidence="12">The sequence shown here is derived from an EMBL/GenBank/DDBJ whole genome shotgun (WGS) entry which is preliminary data.</text>
</comment>
<evidence type="ECO:0000256" key="10">
    <source>
        <dbReference type="ARBA" id="ARBA00058010"/>
    </source>
</evidence>
<dbReference type="Proteomes" id="UP000239560">
    <property type="component" value="Unassembled WGS sequence"/>
</dbReference>
<evidence type="ECO:0000256" key="9">
    <source>
        <dbReference type="ARBA" id="ARBA00023049"/>
    </source>
</evidence>
<comment type="subunit">
    <text evidence="2">Component of the COP9 signalosome (CSN) complex.</text>
</comment>
<dbReference type="CDD" id="cd08069">
    <property type="entry name" value="MPN_RPN11_CSN5"/>
    <property type="match status" value="1"/>
</dbReference>
<name>A0A2T0A2E0_RHOTO</name>
<keyword evidence="5" id="KW-0479">Metal-binding</keyword>
<keyword evidence="8" id="KW-0862">Zinc</keyword>
<dbReference type="Pfam" id="PF01398">
    <property type="entry name" value="JAB"/>
    <property type="match status" value="1"/>
</dbReference>
<dbReference type="InterPro" id="IPR037518">
    <property type="entry name" value="MPN"/>
</dbReference>
<evidence type="ECO:0000256" key="7">
    <source>
        <dbReference type="ARBA" id="ARBA00022801"/>
    </source>
</evidence>
<evidence type="ECO:0000256" key="8">
    <source>
        <dbReference type="ARBA" id="ARBA00022833"/>
    </source>
</evidence>
<feature type="domain" description="MPN" evidence="11">
    <location>
        <begin position="52"/>
        <end position="189"/>
    </location>
</feature>
<dbReference type="GO" id="GO:0006508">
    <property type="term" value="P:proteolysis"/>
    <property type="evidence" value="ECO:0007669"/>
    <property type="project" value="UniProtKB-KW"/>
</dbReference>
<dbReference type="Gene3D" id="3.40.140.10">
    <property type="entry name" value="Cytidine Deaminase, domain 2"/>
    <property type="match status" value="1"/>
</dbReference>
<evidence type="ECO:0000256" key="5">
    <source>
        <dbReference type="ARBA" id="ARBA00022723"/>
    </source>
</evidence>
<dbReference type="FunFam" id="3.40.140.10:FF:000003">
    <property type="entry name" value="COP9 signalosome complex subunit 5"/>
    <property type="match status" value="1"/>
</dbReference>
<dbReference type="InterPro" id="IPR000555">
    <property type="entry name" value="JAMM/MPN+_dom"/>
</dbReference>
<evidence type="ECO:0000256" key="2">
    <source>
        <dbReference type="ARBA" id="ARBA00011098"/>
    </source>
</evidence>
<dbReference type="GO" id="GO:0046872">
    <property type="term" value="F:metal ion binding"/>
    <property type="evidence" value="ECO:0007669"/>
    <property type="project" value="UniProtKB-KW"/>
</dbReference>
<evidence type="ECO:0000256" key="3">
    <source>
        <dbReference type="ARBA" id="ARBA00014880"/>
    </source>
</evidence>
<dbReference type="GO" id="GO:0000338">
    <property type="term" value="P:protein deneddylation"/>
    <property type="evidence" value="ECO:0007669"/>
    <property type="project" value="UniProtKB-ARBA"/>
</dbReference>
<reference evidence="12 13" key="1">
    <citation type="journal article" date="2018" name="Elife">
        <title>Functional genomics of lipid metabolism in the oleaginous yeast Rhodosporidium toruloides.</title>
        <authorList>
            <person name="Coradetti S.T."/>
            <person name="Pinel D."/>
            <person name="Geiselman G."/>
            <person name="Ito M."/>
            <person name="Mondo S."/>
            <person name="Reilly M.C."/>
            <person name="Cheng Y.F."/>
            <person name="Bauer S."/>
            <person name="Grigoriev I."/>
            <person name="Gladden J.M."/>
            <person name="Simmons B.A."/>
            <person name="Brem R."/>
            <person name="Arkin A.P."/>
            <person name="Skerker J.M."/>
        </authorList>
    </citation>
    <scope>NUCLEOTIDE SEQUENCE [LARGE SCALE GENOMIC DNA]</scope>
    <source>
        <strain evidence="12 13">NBRC 0880</strain>
    </source>
</reference>
<keyword evidence="6" id="KW-0736">Signalosome</keyword>
<dbReference type="SMART" id="SM00232">
    <property type="entry name" value="JAB_MPN"/>
    <property type="match status" value="1"/>
</dbReference>
<evidence type="ECO:0000313" key="13">
    <source>
        <dbReference type="Proteomes" id="UP000239560"/>
    </source>
</evidence>
<evidence type="ECO:0000259" key="11">
    <source>
        <dbReference type="PROSITE" id="PS50249"/>
    </source>
</evidence>
<dbReference type="InterPro" id="IPR040961">
    <property type="entry name" value="CSN5_C"/>
</dbReference>
<dbReference type="OrthoDB" id="605656at2759"/>
<comment type="function">
    <text evidence="10">Catalytic Component of the COP9 signalosome (CSN) complex that acts as an regulator of the ubiquitin (Ubl) conjugation pathway by mediating the deneddylation of the cullin subunit of SCF-type E3 ubiquitin-protein ligase complexes.</text>
</comment>
<dbReference type="Pfam" id="PF18323">
    <property type="entry name" value="CSN5_C"/>
    <property type="match status" value="1"/>
</dbReference>
<dbReference type="AlphaFoldDB" id="A0A2T0A2E0"/>
<evidence type="ECO:0000256" key="4">
    <source>
        <dbReference type="ARBA" id="ARBA00022670"/>
    </source>
</evidence>
<dbReference type="PROSITE" id="PS50249">
    <property type="entry name" value="MPN"/>
    <property type="match status" value="1"/>
</dbReference>
<evidence type="ECO:0000313" key="12">
    <source>
        <dbReference type="EMBL" id="PRQ72153.1"/>
    </source>
</evidence>
<sequence>MAASSESVAQASFSLANNIQETDEVFKYDKQGQQDQLKARPWKQDPHHFKKVRISAVALIKMVMHARSGGQYEIMGLMQGKLDGDTFVVMDAFALPVVGTETRVNAANEANEFMIQYIESSPAIGRPENIVGWYHSHPGYGCWLSGIDVMTQKTNQQFQDPFLAVVIDPNRTISAGRVEIGAFRTYPDGYTPPNASTSEYQSIPVDKIEDFGVHANSYYPLEVSHFKSTHDTKLLDLLWNKYWVMTLSQSPLVSNRAYATTQLSDLVAKLRNTETSVSHRCNISHMSPLIVQIRQHLNSSKEVTETPLARVVKDSSKMAGEASNGLIGALVKDALFSGGKLGQAGVVQATGEGGSLVLPPVVS</sequence>
<accession>A0A2T0A2E0</accession>
<evidence type="ECO:0000256" key="1">
    <source>
        <dbReference type="ARBA" id="ARBA00006008"/>
    </source>
</evidence>
<dbReference type="SUPFAM" id="SSF102712">
    <property type="entry name" value="JAB1/MPN domain"/>
    <property type="match status" value="1"/>
</dbReference>
<evidence type="ECO:0000256" key="6">
    <source>
        <dbReference type="ARBA" id="ARBA00022790"/>
    </source>
</evidence>
<keyword evidence="4" id="KW-0645">Protease</keyword>